<keyword evidence="5" id="KW-0378">Hydrolase</keyword>
<dbReference type="EC" id="3.2.1.55" evidence="4"/>
<evidence type="ECO:0000256" key="6">
    <source>
        <dbReference type="ARBA" id="ARBA00023277"/>
    </source>
</evidence>
<dbReference type="EMBL" id="JGVR01000007">
    <property type="protein sequence ID" value="KEZ19788.1"/>
    <property type="molecule type" value="Genomic_DNA"/>
</dbReference>
<evidence type="ECO:0000313" key="10">
    <source>
        <dbReference type="EMBL" id="KEZ19788.1"/>
    </source>
</evidence>
<dbReference type="PANTHER" id="PTHR43576">
    <property type="entry name" value="ALPHA-L-ARABINOFURANOSIDASE C-RELATED"/>
    <property type="match status" value="1"/>
</dbReference>
<evidence type="ECO:0000256" key="7">
    <source>
        <dbReference type="ARBA" id="ARBA00023295"/>
    </source>
</evidence>
<keyword evidence="8" id="KW-0732">Signal</keyword>
<dbReference type="RefSeq" id="WP_037518291.1">
    <property type="nucleotide sequence ID" value="NZ_JGVR01000007.1"/>
</dbReference>
<gene>
    <name evidence="10" type="ORF">CP98_01438</name>
</gene>
<comment type="subunit">
    <text evidence="3">Homohexamer; trimer of dimers.</text>
</comment>
<dbReference type="Proteomes" id="UP000028534">
    <property type="component" value="Unassembled WGS sequence"/>
</dbReference>
<keyword evidence="7" id="KW-0326">Glycosidase</keyword>
<dbReference type="eggNOG" id="COG3534">
    <property type="taxonomic scope" value="Bacteria"/>
</dbReference>
<evidence type="ECO:0000256" key="3">
    <source>
        <dbReference type="ARBA" id="ARBA00011165"/>
    </source>
</evidence>
<dbReference type="InterPro" id="IPR010720">
    <property type="entry name" value="Alpha-L-AF_C"/>
</dbReference>
<comment type="catalytic activity">
    <reaction evidence="1">
        <text>Hydrolysis of terminal non-reducing alpha-L-arabinofuranoside residues in alpha-L-arabinosides.</text>
        <dbReference type="EC" id="3.2.1.55"/>
    </reaction>
</comment>
<dbReference type="GO" id="GO:0046556">
    <property type="term" value="F:alpha-L-arabinofuranosidase activity"/>
    <property type="evidence" value="ECO:0007669"/>
    <property type="project" value="UniProtKB-EC"/>
</dbReference>
<evidence type="ECO:0000256" key="1">
    <source>
        <dbReference type="ARBA" id="ARBA00001462"/>
    </source>
</evidence>
<sequence length="545" mass="58768">MGVQLSGRAWVRTRRALLAATAGLLAGLAGASAPAAAPGDSAVLTVDTGKPGATIDPNIYGQFVEHLGRGVYEGIWVGPGSPIPNVRGIRSDVVAALRQVKVPVIRWPGGCFADGYHWRDGIGPAAQRPAGINAAWDKSAETNAFGTHEYMDFLDQIGAKAFVSVNVGSGSVREADDWMRYMTAPADSQPGKERAANGHAAPWAVPFIGVGNESWGCGGNMTADTYATAFRHYAAFLRAYSGERAKLIAVGADTDDYEWTEKVMAQAMKWRPNPTPLAYNTERPLMWGLSLHFYSFAGNDWRNKGRNIGFGTDQWASALARAHLTDELIRRHAAIMDRYDPKKQVAIAVDEWGAWFDSEKDAPSQLYLESTLRDAVIAGMSLNIFNNHADRVRMANVAQMVNVIQSLVLTQGAKMVVTPTWHVFDLYKVHQNATMIPVDVQAPDYVEGAVRLPGLSVSASKDAAGALHLSIVNLDPTAARPVRIDLKGGAWRKASARTLTAATIDTRIRFEGADPFVPGPLPARLAQGQVALTLPSKSVTLVTVE</sequence>
<name>A0A084EP96_SPHYA</name>
<dbReference type="PATRIC" id="fig|13690.10.peg.1485"/>
<dbReference type="InterPro" id="IPR013780">
    <property type="entry name" value="Glyco_hydro_b"/>
</dbReference>
<evidence type="ECO:0000256" key="4">
    <source>
        <dbReference type="ARBA" id="ARBA00012670"/>
    </source>
</evidence>
<evidence type="ECO:0000256" key="8">
    <source>
        <dbReference type="SAM" id="SignalP"/>
    </source>
</evidence>
<reference evidence="10 11" key="1">
    <citation type="submission" date="2014-03" db="EMBL/GenBank/DDBJ databases">
        <title>Genome sequence of Sphingobium yanoikuyae B1.</title>
        <authorList>
            <person name="Gan H.M."/>
            <person name="Gan H.Y."/>
            <person name="Savka M.A."/>
        </authorList>
    </citation>
    <scope>NUCLEOTIDE SEQUENCE [LARGE SCALE GENOMIC DNA]</scope>
    <source>
        <strain evidence="10 11">B1</strain>
    </source>
</reference>
<proteinExistence type="inferred from homology"/>
<accession>A0A084EP96</accession>
<dbReference type="SMART" id="SM00813">
    <property type="entry name" value="Alpha-L-AF_C"/>
    <property type="match status" value="1"/>
</dbReference>
<evidence type="ECO:0000256" key="2">
    <source>
        <dbReference type="ARBA" id="ARBA00007186"/>
    </source>
</evidence>
<feature type="signal peptide" evidence="8">
    <location>
        <begin position="1"/>
        <end position="31"/>
    </location>
</feature>
<dbReference type="GO" id="GO:0046373">
    <property type="term" value="P:L-arabinose metabolic process"/>
    <property type="evidence" value="ECO:0007669"/>
    <property type="project" value="InterPro"/>
</dbReference>
<dbReference type="Pfam" id="PF06964">
    <property type="entry name" value="Alpha-L-AF_C"/>
    <property type="match status" value="1"/>
</dbReference>
<organism evidence="10 11">
    <name type="scientific">Sphingobium yanoikuyae</name>
    <name type="common">Sphingomonas yanoikuyae</name>
    <dbReference type="NCBI Taxonomy" id="13690"/>
    <lineage>
        <taxon>Bacteria</taxon>
        <taxon>Pseudomonadati</taxon>
        <taxon>Pseudomonadota</taxon>
        <taxon>Alphaproteobacteria</taxon>
        <taxon>Sphingomonadales</taxon>
        <taxon>Sphingomonadaceae</taxon>
        <taxon>Sphingobium</taxon>
    </lineage>
</organism>
<comment type="similarity">
    <text evidence="2">Belongs to the glycosyl hydrolase 51 family.</text>
</comment>
<dbReference type="GO" id="GO:0000272">
    <property type="term" value="P:polysaccharide catabolic process"/>
    <property type="evidence" value="ECO:0007669"/>
    <property type="project" value="TreeGrafter"/>
</dbReference>
<keyword evidence="6" id="KW-0119">Carbohydrate metabolism</keyword>
<comment type="caution">
    <text evidence="10">The sequence shown here is derived from an EMBL/GenBank/DDBJ whole genome shotgun (WGS) entry which is preliminary data.</text>
</comment>
<dbReference type="Gene3D" id="3.20.20.80">
    <property type="entry name" value="Glycosidases"/>
    <property type="match status" value="1"/>
</dbReference>
<dbReference type="PROSITE" id="PS51318">
    <property type="entry name" value="TAT"/>
    <property type="match status" value="1"/>
</dbReference>
<dbReference type="PANTHER" id="PTHR43576:SF2">
    <property type="entry name" value="INTRACELLULAR EXO-ALPHA-L-ARABINOFURANOSIDASE 2"/>
    <property type="match status" value="1"/>
</dbReference>
<evidence type="ECO:0000256" key="5">
    <source>
        <dbReference type="ARBA" id="ARBA00022801"/>
    </source>
</evidence>
<dbReference type="SUPFAM" id="SSF51445">
    <property type="entry name" value="(Trans)glycosidases"/>
    <property type="match status" value="1"/>
</dbReference>
<feature type="chain" id="PRO_5001774593" description="non-reducing end alpha-L-arabinofuranosidase" evidence="8">
    <location>
        <begin position="32"/>
        <end position="545"/>
    </location>
</feature>
<dbReference type="STRING" id="13690.AX777_13240"/>
<feature type="domain" description="Alpha-L-arabinofuranosidase C-terminal" evidence="9">
    <location>
        <begin position="350"/>
        <end position="538"/>
    </location>
</feature>
<dbReference type="InterPro" id="IPR055235">
    <property type="entry name" value="ASD1_cat"/>
</dbReference>
<evidence type="ECO:0000313" key="11">
    <source>
        <dbReference type="Proteomes" id="UP000028534"/>
    </source>
</evidence>
<dbReference type="InterPro" id="IPR017853">
    <property type="entry name" value="GH"/>
</dbReference>
<dbReference type="Pfam" id="PF22848">
    <property type="entry name" value="ASD1_dom"/>
    <property type="match status" value="1"/>
</dbReference>
<evidence type="ECO:0000259" key="9">
    <source>
        <dbReference type="SMART" id="SM00813"/>
    </source>
</evidence>
<dbReference type="InterPro" id="IPR006311">
    <property type="entry name" value="TAT_signal"/>
</dbReference>
<dbReference type="SUPFAM" id="SSF51011">
    <property type="entry name" value="Glycosyl hydrolase domain"/>
    <property type="match status" value="1"/>
</dbReference>
<dbReference type="AlphaFoldDB" id="A0A084EP96"/>
<protein>
    <recommendedName>
        <fullName evidence="4">non-reducing end alpha-L-arabinofuranosidase</fullName>
        <ecNumber evidence="4">3.2.1.55</ecNumber>
    </recommendedName>
</protein>
<dbReference type="Gene3D" id="2.60.40.1180">
    <property type="entry name" value="Golgi alpha-mannosidase II"/>
    <property type="match status" value="1"/>
</dbReference>